<keyword evidence="1" id="KW-0472">Membrane</keyword>
<name>A0A8X6GSY8_TRICU</name>
<proteinExistence type="predicted"/>
<organism evidence="2 3">
    <name type="scientific">Trichonephila clavata</name>
    <name type="common">Joro spider</name>
    <name type="synonym">Nephila clavata</name>
    <dbReference type="NCBI Taxonomy" id="2740835"/>
    <lineage>
        <taxon>Eukaryota</taxon>
        <taxon>Metazoa</taxon>
        <taxon>Ecdysozoa</taxon>
        <taxon>Arthropoda</taxon>
        <taxon>Chelicerata</taxon>
        <taxon>Arachnida</taxon>
        <taxon>Araneae</taxon>
        <taxon>Araneomorphae</taxon>
        <taxon>Entelegynae</taxon>
        <taxon>Araneoidea</taxon>
        <taxon>Nephilidae</taxon>
        <taxon>Trichonephila</taxon>
    </lineage>
</organism>
<dbReference type="AlphaFoldDB" id="A0A8X6GSY8"/>
<gene>
    <name evidence="2" type="ORF">TNCT_258141</name>
</gene>
<keyword evidence="1" id="KW-0812">Transmembrane</keyword>
<sequence>MLLADRMSYDVGDAYRFLVLIYIFSFFSENGSHSTIQFRRRRPHQIVRPLVRAGPGRLHACPAYRLLLHAPETRLLRNPALLLYAHPSRVCSLWTKLSSPIVDP</sequence>
<dbReference type="Proteomes" id="UP000887116">
    <property type="component" value="Unassembled WGS sequence"/>
</dbReference>
<dbReference type="EMBL" id="BMAO01006511">
    <property type="protein sequence ID" value="GFR09224.1"/>
    <property type="molecule type" value="Genomic_DNA"/>
</dbReference>
<protein>
    <submittedName>
        <fullName evidence="2">Uncharacterized protein</fullName>
    </submittedName>
</protein>
<accession>A0A8X6GSY8</accession>
<feature type="transmembrane region" description="Helical" evidence="1">
    <location>
        <begin position="14"/>
        <end position="32"/>
    </location>
</feature>
<comment type="caution">
    <text evidence="2">The sequence shown here is derived from an EMBL/GenBank/DDBJ whole genome shotgun (WGS) entry which is preliminary data.</text>
</comment>
<reference evidence="2" key="1">
    <citation type="submission" date="2020-07" db="EMBL/GenBank/DDBJ databases">
        <title>Multicomponent nature underlies the extraordinary mechanical properties of spider dragline silk.</title>
        <authorList>
            <person name="Kono N."/>
            <person name="Nakamura H."/>
            <person name="Mori M."/>
            <person name="Yoshida Y."/>
            <person name="Ohtoshi R."/>
            <person name="Malay A.D."/>
            <person name="Moran D.A.P."/>
            <person name="Tomita M."/>
            <person name="Numata K."/>
            <person name="Arakawa K."/>
        </authorList>
    </citation>
    <scope>NUCLEOTIDE SEQUENCE</scope>
</reference>
<evidence type="ECO:0000256" key="1">
    <source>
        <dbReference type="SAM" id="Phobius"/>
    </source>
</evidence>
<evidence type="ECO:0000313" key="2">
    <source>
        <dbReference type="EMBL" id="GFR09224.1"/>
    </source>
</evidence>
<evidence type="ECO:0000313" key="3">
    <source>
        <dbReference type="Proteomes" id="UP000887116"/>
    </source>
</evidence>
<keyword evidence="1" id="KW-1133">Transmembrane helix</keyword>
<keyword evidence="3" id="KW-1185">Reference proteome</keyword>